<comment type="subunit">
    <text evidence="4">Homotrimer.</text>
</comment>
<dbReference type="AlphaFoldDB" id="A0A543A963"/>
<evidence type="ECO:0000256" key="7">
    <source>
        <dbReference type="ARBA" id="ARBA00016549"/>
    </source>
</evidence>
<dbReference type="EC" id="4.1.1.112" evidence="6"/>
<dbReference type="PANTHER" id="PTHR33254">
    <property type="entry name" value="4-HYDROXY-4-METHYL-2-OXOGLUTARATE ALDOLASE 3-RELATED"/>
    <property type="match status" value="1"/>
</dbReference>
<dbReference type="GO" id="GO:0046872">
    <property type="term" value="F:metal ion binding"/>
    <property type="evidence" value="ECO:0007669"/>
    <property type="project" value="UniProtKB-KW"/>
</dbReference>
<dbReference type="GO" id="GO:0008948">
    <property type="term" value="F:oxaloacetate decarboxylase activity"/>
    <property type="evidence" value="ECO:0007669"/>
    <property type="project" value="UniProtKB-EC"/>
</dbReference>
<proteinExistence type="inferred from homology"/>
<dbReference type="Gene3D" id="3.50.30.40">
    <property type="entry name" value="Ribonuclease E inhibitor RraA/RraA-like"/>
    <property type="match status" value="1"/>
</dbReference>
<evidence type="ECO:0000256" key="1">
    <source>
        <dbReference type="ARBA" id="ARBA00001342"/>
    </source>
</evidence>
<gene>
    <name evidence="13" type="ORF">FB381_3055</name>
</gene>
<comment type="cofactor">
    <cofactor evidence="2">
        <name>a divalent metal cation</name>
        <dbReference type="ChEBI" id="CHEBI:60240"/>
    </cofactor>
</comment>
<sequence>MTVSYDPQIIDRFRKIASASVADAVEQHGHRGYLAGRVGQIRPGKVVGPAVTVLEEPSDTSEAPTHALEAIDASPAGSVLCIAAGGADVAVFGGLMAAGSVVNELAGVVLDAAVRDVEEITRDYPDFPVYAAGTVAATTVGRYRSVSSNQPVLLGDVEVHPGDLIVADTDGVVRVPAALVEQVLESAEEIERRESEQTRLILEARSLKTGLELYNRV</sequence>
<dbReference type="CDD" id="cd16841">
    <property type="entry name" value="RraA_family"/>
    <property type="match status" value="1"/>
</dbReference>
<comment type="caution">
    <text evidence="13">The sequence shown here is derived from an EMBL/GenBank/DDBJ whole genome shotgun (WGS) entry which is preliminary data.</text>
</comment>
<protein>
    <recommendedName>
        <fullName evidence="7">Putative 4-hydroxy-4-methyl-2-oxoglutarate aldolase</fullName>
        <ecNumber evidence="6">4.1.1.112</ecNumber>
        <ecNumber evidence="5">4.1.3.17</ecNumber>
    </recommendedName>
    <alternativeName>
        <fullName evidence="10">Oxaloacetate decarboxylase</fullName>
    </alternativeName>
    <alternativeName>
        <fullName evidence="9">RraA-like protein</fullName>
    </alternativeName>
</protein>
<evidence type="ECO:0000313" key="14">
    <source>
        <dbReference type="Proteomes" id="UP000320209"/>
    </source>
</evidence>
<organism evidence="13 14">
    <name type="scientific">Nocardioides albertanoniae</name>
    <dbReference type="NCBI Taxonomy" id="1175486"/>
    <lineage>
        <taxon>Bacteria</taxon>
        <taxon>Bacillati</taxon>
        <taxon>Actinomycetota</taxon>
        <taxon>Actinomycetes</taxon>
        <taxon>Propionibacteriales</taxon>
        <taxon>Nocardioidaceae</taxon>
        <taxon>Nocardioides</taxon>
    </lineage>
</organism>
<evidence type="ECO:0000256" key="8">
    <source>
        <dbReference type="ARBA" id="ARBA00025046"/>
    </source>
</evidence>
<feature type="binding site" evidence="12">
    <location>
        <begin position="93"/>
        <end position="96"/>
    </location>
    <ligand>
        <name>substrate</name>
    </ligand>
</feature>
<dbReference type="Proteomes" id="UP000320209">
    <property type="component" value="Unassembled WGS sequence"/>
</dbReference>
<name>A0A543A963_9ACTN</name>
<dbReference type="InterPro" id="IPR036704">
    <property type="entry name" value="RraA/RraA-like_sf"/>
</dbReference>
<dbReference type="InterPro" id="IPR005493">
    <property type="entry name" value="RraA/RraA-like"/>
</dbReference>
<dbReference type="EMBL" id="VFOV01000001">
    <property type="protein sequence ID" value="TQL69153.1"/>
    <property type="molecule type" value="Genomic_DNA"/>
</dbReference>
<evidence type="ECO:0000256" key="5">
    <source>
        <dbReference type="ARBA" id="ARBA00012213"/>
    </source>
</evidence>
<comment type="catalytic activity">
    <reaction evidence="1">
        <text>4-hydroxy-4-methyl-2-oxoglutarate = 2 pyruvate</text>
        <dbReference type="Rhea" id="RHEA:22748"/>
        <dbReference type="ChEBI" id="CHEBI:15361"/>
        <dbReference type="ChEBI" id="CHEBI:58276"/>
        <dbReference type="EC" id="4.1.3.17"/>
    </reaction>
</comment>
<evidence type="ECO:0000256" key="6">
    <source>
        <dbReference type="ARBA" id="ARBA00012947"/>
    </source>
</evidence>
<dbReference type="RefSeq" id="WP_141781061.1">
    <property type="nucleotide sequence ID" value="NZ_VFOV01000001.1"/>
</dbReference>
<evidence type="ECO:0000256" key="11">
    <source>
        <dbReference type="ARBA" id="ARBA00047973"/>
    </source>
</evidence>
<dbReference type="EC" id="4.1.3.17" evidence="5"/>
<feature type="binding site" evidence="12">
    <location>
        <position position="116"/>
    </location>
    <ligand>
        <name>Mg(2+)</name>
        <dbReference type="ChEBI" id="CHEBI:18420"/>
    </ligand>
</feature>
<evidence type="ECO:0000256" key="4">
    <source>
        <dbReference type="ARBA" id="ARBA00011233"/>
    </source>
</evidence>
<comment type="cofactor">
    <cofactor evidence="12">
        <name>Mg(2+)</name>
        <dbReference type="ChEBI" id="CHEBI:18420"/>
    </cofactor>
</comment>
<evidence type="ECO:0000256" key="3">
    <source>
        <dbReference type="ARBA" id="ARBA00008621"/>
    </source>
</evidence>
<evidence type="ECO:0000313" key="13">
    <source>
        <dbReference type="EMBL" id="TQL69153.1"/>
    </source>
</evidence>
<comment type="function">
    <text evidence="8">Catalyzes the aldol cleavage of 4-hydroxy-4-methyl-2-oxoglutarate (HMG) into 2 molecules of pyruvate. Also contains a secondary oxaloacetate (OAA) decarboxylase activity due to the common pyruvate enolate transition state formed following C-C bond cleavage in the retro-aldol and decarboxylation reactions.</text>
</comment>
<dbReference type="PANTHER" id="PTHR33254:SF16">
    <property type="entry name" value="BLR3842 PROTEIN"/>
    <property type="match status" value="1"/>
</dbReference>
<evidence type="ECO:0000256" key="10">
    <source>
        <dbReference type="ARBA" id="ARBA00032305"/>
    </source>
</evidence>
<evidence type="ECO:0000256" key="9">
    <source>
        <dbReference type="ARBA" id="ARBA00030169"/>
    </source>
</evidence>
<comment type="similarity">
    <text evidence="3">Belongs to the class II aldolase/RraA-like family.</text>
</comment>
<keyword evidence="14" id="KW-1185">Reference proteome</keyword>
<keyword evidence="12" id="KW-0479">Metal-binding</keyword>
<dbReference type="Pfam" id="PF03737">
    <property type="entry name" value="RraA-like"/>
    <property type="match status" value="1"/>
</dbReference>
<comment type="catalytic activity">
    <reaction evidence="11">
        <text>oxaloacetate + H(+) = pyruvate + CO2</text>
        <dbReference type="Rhea" id="RHEA:15641"/>
        <dbReference type="ChEBI" id="CHEBI:15361"/>
        <dbReference type="ChEBI" id="CHEBI:15378"/>
        <dbReference type="ChEBI" id="CHEBI:16452"/>
        <dbReference type="ChEBI" id="CHEBI:16526"/>
        <dbReference type="EC" id="4.1.1.112"/>
    </reaction>
</comment>
<keyword evidence="12" id="KW-0460">Magnesium</keyword>
<evidence type="ECO:0000256" key="12">
    <source>
        <dbReference type="PIRSR" id="PIRSR605493-1"/>
    </source>
</evidence>
<dbReference type="OrthoDB" id="943692at2"/>
<dbReference type="GO" id="GO:0047443">
    <property type="term" value="F:4-hydroxy-4-methyl-2-oxoglutarate aldolase activity"/>
    <property type="evidence" value="ECO:0007669"/>
    <property type="project" value="UniProtKB-EC"/>
</dbReference>
<accession>A0A543A963</accession>
<dbReference type="SUPFAM" id="SSF89562">
    <property type="entry name" value="RraA-like"/>
    <property type="match status" value="1"/>
</dbReference>
<reference evidence="13 14" key="1">
    <citation type="submission" date="2019-06" db="EMBL/GenBank/DDBJ databases">
        <title>Sequencing the genomes of 1000 actinobacteria strains.</title>
        <authorList>
            <person name="Klenk H.-P."/>
        </authorList>
    </citation>
    <scope>NUCLEOTIDE SEQUENCE [LARGE SCALE GENOMIC DNA]</scope>
    <source>
        <strain evidence="13 14">DSM 25218</strain>
    </source>
</reference>
<feature type="binding site" evidence="12">
    <location>
        <position position="115"/>
    </location>
    <ligand>
        <name>substrate</name>
    </ligand>
</feature>
<evidence type="ECO:0000256" key="2">
    <source>
        <dbReference type="ARBA" id="ARBA00001968"/>
    </source>
</evidence>